<dbReference type="GO" id="GO:0003779">
    <property type="term" value="F:actin binding"/>
    <property type="evidence" value="ECO:0007669"/>
    <property type="project" value="UniProtKB-KW"/>
</dbReference>
<comment type="caution">
    <text evidence="6">The sequence shown here is derived from an EMBL/GenBank/DDBJ whole genome shotgun (WGS) entry which is preliminary data.</text>
</comment>
<evidence type="ECO:0000256" key="5">
    <source>
        <dbReference type="SAM" id="MobiDB-lite"/>
    </source>
</evidence>
<evidence type="ECO:0000313" key="6">
    <source>
        <dbReference type="EMBL" id="RVW57699.1"/>
    </source>
</evidence>
<keyword evidence="2" id="KW-0963">Cytoplasm</keyword>
<dbReference type="Proteomes" id="UP000288805">
    <property type="component" value="Unassembled WGS sequence"/>
</dbReference>
<keyword evidence="3" id="KW-0009">Actin-binding</keyword>
<dbReference type="InterPro" id="IPR005455">
    <property type="entry name" value="PFN_euk"/>
</dbReference>
<evidence type="ECO:0000256" key="4">
    <source>
        <dbReference type="ARBA" id="ARBA00023212"/>
    </source>
</evidence>
<protein>
    <submittedName>
        <fullName evidence="6">Profilin-2</fullName>
    </submittedName>
</protein>
<dbReference type="SUPFAM" id="SSF55770">
    <property type="entry name" value="Profilin (actin-binding protein)"/>
    <property type="match status" value="1"/>
</dbReference>
<dbReference type="EMBL" id="QGNW01001040">
    <property type="protein sequence ID" value="RVW57699.1"/>
    <property type="molecule type" value="Genomic_DNA"/>
</dbReference>
<organism evidence="6 7">
    <name type="scientific">Vitis vinifera</name>
    <name type="common">Grape</name>
    <dbReference type="NCBI Taxonomy" id="29760"/>
    <lineage>
        <taxon>Eukaryota</taxon>
        <taxon>Viridiplantae</taxon>
        <taxon>Streptophyta</taxon>
        <taxon>Embryophyta</taxon>
        <taxon>Tracheophyta</taxon>
        <taxon>Spermatophyta</taxon>
        <taxon>Magnoliopsida</taxon>
        <taxon>eudicotyledons</taxon>
        <taxon>Gunneridae</taxon>
        <taxon>Pentapetalae</taxon>
        <taxon>rosids</taxon>
        <taxon>Vitales</taxon>
        <taxon>Vitaceae</taxon>
        <taxon>Viteae</taxon>
        <taxon>Vitis</taxon>
    </lineage>
</organism>
<comment type="subcellular location">
    <subcellularLocation>
        <location evidence="1">Cytoplasm</location>
        <location evidence="1">Cytoskeleton</location>
    </subcellularLocation>
</comment>
<name>A0A438FCI3_VITVI</name>
<evidence type="ECO:0000256" key="1">
    <source>
        <dbReference type="ARBA" id="ARBA00004245"/>
    </source>
</evidence>
<sequence>MNDFAEPGHLVPTGLYLGGTKYMVIQGEPGVVIRWKAWLGFWVVHKVVLTEHSRRVEVAEGQAVTTAAIAQFSLLTSPRQKAGLVQGSQFHPATDKPGADETSIDTTISVDPSQAQSRPRTSSLRIYEPTTVLA</sequence>
<dbReference type="PRINTS" id="PR01640">
    <property type="entry name" value="PROFILINPLNT"/>
</dbReference>
<keyword evidence="4" id="KW-0206">Cytoskeleton</keyword>
<evidence type="ECO:0000256" key="3">
    <source>
        <dbReference type="ARBA" id="ARBA00023203"/>
    </source>
</evidence>
<feature type="region of interest" description="Disordered" evidence="5">
    <location>
        <begin position="85"/>
        <end position="122"/>
    </location>
</feature>
<dbReference type="GO" id="GO:0005856">
    <property type="term" value="C:cytoskeleton"/>
    <property type="evidence" value="ECO:0007669"/>
    <property type="project" value="UniProtKB-SubCell"/>
</dbReference>
<dbReference type="AlphaFoldDB" id="A0A438FCI3"/>
<reference evidence="6 7" key="1">
    <citation type="journal article" date="2018" name="PLoS Genet.">
        <title>Population sequencing reveals clonal diversity and ancestral inbreeding in the grapevine cultivar Chardonnay.</title>
        <authorList>
            <person name="Roach M.J."/>
            <person name="Johnson D.L."/>
            <person name="Bohlmann J."/>
            <person name="van Vuuren H.J."/>
            <person name="Jones S.J."/>
            <person name="Pretorius I.S."/>
            <person name="Schmidt S.A."/>
            <person name="Borneman A.R."/>
        </authorList>
    </citation>
    <scope>NUCLEOTIDE SEQUENCE [LARGE SCALE GENOMIC DNA]</scope>
    <source>
        <strain evidence="7">cv. Chardonnay</strain>
        <tissue evidence="6">Leaf</tissue>
    </source>
</reference>
<evidence type="ECO:0000313" key="7">
    <source>
        <dbReference type="Proteomes" id="UP000288805"/>
    </source>
</evidence>
<feature type="compositionally biased region" description="Polar residues" evidence="5">
    <location>
        <begin position="104"/>
        <end position="122"/>
    </location>
</feature>
<accession>A0A438FCI3</accession>
<gene>
    <name evidence="6" type="primary">PROF2_2</name>
    <name evidence="6" type="ORF">CK203_117435</name>
</gene>
<evidence type="ECO:0000256" key="2">
    <source>
        <dbReference type="ARBA" id="ARBA00022490"/>
    </source>
</evidence>
<dbReference type="InterPro" id="IPR036140">
    <property type="entry name" value="PFN_sf"/>
</dbReference>
<dbReference type="Gene3D" id="3.30.450.30">
    <property type="entry name" value="Dynein light chain 2a, cytoplasmic"/>
    <property type="match status" value="1"/>
</dbReference>
<proteinExistence type="predicted"/>